<feature type="non-terminal residue" evidence="1">
    <location>
        <position position="58"/>
    </location>
</feature>
<sequence length="58" mass="6349">SCTKNRCRERDEILNIVCFGNNTAMHAGIGCTPFELTFSRSTNHPSAISATTAMSKKE</sequence>
<organism evidence="1 2">
    <name type="scientific">Heterotrigona itama</name>
    <dbReference type="NCBI Taxonomy" id="395501"/>
    <lineage>
        <taxon>Eukaryota</taxon>
        <taxon>Metazoa</taxon>
        <taxon>Ecdysozoa</taxon>
        <taxon>Arthropoda</taxon>
        <taxon>Hexapoda</taxon>
        <taxon>Insecta</taxon>
        <taxon>Pterygota</taxon>
        <taxon>Neoptera</taxon>
        <taxon>Endopterygota</taxon>
        <taxon>Hymenoptera</taxon>
        <taxon>Apocrita</taxon>
        <taxon>Aculeata</taxon>
        <taxon>Apoidea</taxon>
        <taxon>Anthophila</taxon>
        <taxon>Apidae</taxon>
        <taxon>Heterotrigona</taxon>
    </lineage>
</organism>
<reference evidence="1" key="1">
    <citation type="submission" date="2020-07" db="EMBL/GenBank/DDBJ databases">
        <authorList>
            <person name="Nazaruddin N."/>
        </authorList>
    </citation>
    <scope>NUCLEOTIDE SEQUENCE</scope>
</reference>
<accession>A0A6V7HKP1</accession>
<keyword evidence="2" id="KW-1185">Reference proteome</keyword>
<dbReference type="AlphaFoldDB" id="A0A6V7HKP1"/>
<dbReference type="Proteomes" id="UP000752696">
    <property type="component" value="Unassembled WGS sequence"/>
</dbReference>
<evidence type="ECO:0000313" key="1">
    <source>
        <dbReference type="EMBL" id="CAD1480552.1"/>
    </source>
</evidence>
<dbReference type="EMBL" id="CAJDYZ010012139">
    <property type="protein sequence ID" value="CAD1480552.1"/>
    <property type="molecule type" value="Genomic_DNA"/>
</dbReference>
<comment type="caution">
    <text evidence="1">The sequence shown here is derived from an EMBL/GenBank/DDBJ whole genome shotgun (WGS) entry which is preliminary data.</text>
</comment>
<gene>
    <name evidence="1" type="ORF">MHI_LOCUS945877</name>
</gene>
<feature type="non-terminal residue" evidence="1">
    <location>
        <position position="1"/>
    </location>
</feature>
<evidence type="ECO:0000313" key="2">
    <source>
        <dbReference type="Proteomes" id="UP000752696"/>
    </source>
</evidence>
<name>A0A6V7HKP1_9HYME</name>
<protein>
    <submittedName>
        <fullName evidence="1">Uncharacterized protein</fullName>
    </submittedName>
</protein>
<proteinExistence type="predicted"/>